<dbReference type="InterPro" id="IPR042109">
    <property type="entry name" value="Adenylosuccinate_synth_dom1"/>
</dbReference>
<sequence length="330" mass="37271">MKLTMVIDCQFGSTGKGKVADYLLNGERKFEAGICDFGPNAGHTIYHPLRGKIVLKQLPVACLHRLPCFIGPGAVIDPVRLCEEIQEHDAEVYIHPNAMILKSHHKEWEQENLVYLSSTGQGVGAAVASKIRRERGTVLAGEDEVLSQFTFLYHHRWKLLLNSDAHVLGESAQGYGLSIDSQFYPYTTSRNVNVPAVLDRFGGVHPSHLYETVGVYRTYPIRVGNWEKDGVCGWSGAVYDDQKELNWEDLGVKSEITTVTNRVRRVFTWSAEMYKETLDIIKPDVVVINFMDYVEKRLWEDWLETNVIRSGIKVIASDGPGPNDFWEVTV</sequence>
<reference evidence="6" key="1">
    <citation type="journal article" date="2015" name="Nature">
        <title>Complex archaea that bridge the gap between prokaryotes and eukaryotes.</title>
        <authorList>
            <person name="Spang A."/>
            <person name="Saw J.H."/>
            <person name="Jorgensen S.L."/>
            <person name="Zaremba-Niedzwiedzka K."/>
            <person name="Martijn J."/>
            <person name="Lind A.E."/>
            <person name="van Eijk R."/>
            <person name="Schleper C."/>
            <person name="Guy L."/>
            <person name="Ettema T.J."/>
        </authorList>
    </citation>
    <scope>NUCLEOTIDE SEQUENCE</scope>
</reference>
<evidence type="ECO:0000256" key="4">
    <source>
        <dbReference type="ARBA" id="ARBA00022755"/>
    </source>
</evidence>
<comment type="caution">
    <text evidence="6">The sequence shown here is derived from an EMBL/GenBank/DDBJ whole genome shotgun (WGS) entry which is preliminary data.</text>
</comment>
<dbReference type="SUPFAM" id="SSF52540">
    <property type="entry name" value="P-loop containing nucleoside triphosphate hydrolases"/>
    <property type="match status" value="1"/>
</dbReference>
<evidence type="ECO:0000313" key="6">
    <source>
        <dbReference type="EMBL" id="KKN72099.1"/>
    </source>
</evidence>
<dbReference type="SMART" id="SM00788">
    <property type="entry name" value="Adenylsucc_synt"/>
    <property type="match status" value="1"/>
</dbReference>
<organism evidence="6">
    <name type="scientific">marine sediment metagenome</name>
    <dbReference type="NCBI Taxonomy" id="412755"/>
    <lineage>
        <taxon>unclassified sequences</taxon>
        <taxon>metagenomes</taxon>
        <taxon>ecological metagenomes</taxon>
    </lineage>
</organism>
<evidence type="ECO:0000256" key="3">
    <source>
        <dbReference type="ARBA" id="ARBA00022741"/>
    </source>
</evidence>
<dbReference type="GO" id="GO:0044208">
    <property type="term" value="P:'de novo' AMP biosynthetic process"/>
    <property type="evidence" value="ECO:0007669"/>
    <property type="project" value="TreeGrafter"/>
</dbReference>
<evidence type="ECO:0008006" key="7">
    <source>
        <dbReference type="Google" id="ProtNLM"/>
    </source>
</evidence>
<dbReference type="PANTHER" id="PTHR11846">
    <property type="entry name" value="ADENYLOSUCCINATE SYNTHETASE"/>
    <property type="match status" value="1"/>
</dbReference>
<evidence type="ECO:0000256" key="1">
    <source>
        <dbReference type="ARBA" id="ARBA00022598"/>
    </source>
</evidence>
<evidence type="ECO:0000256" key="2">
    <source>
        <dbReference type="ARBA" id="ARBA00022723"/>
    </source>
</evidence>
<dbReference type="PANTHER" id="PTHR11846:SF0">
    <property type="entry name" value="ADENYLOSUCCINATE SYNTHETASE"/>
    <property type="match status" value="1"/>
</dbReference>
<accession>A0A0F9SYT9</accession>
<dbReference type="AlphaFoldDB" id="A0A0F9SYT9"/>
<dbReference type="GO" id="GO:0046872">
    <property type="term" value="F:metal ion binding"/>
    <property type="evidence" value="ECO:0007669"/>
    <property type="project" value="UniProtKB-KW"/>
</dbReference>
<evidence type="ECO:0000256" key="5">
    <source>
        <dbReference type="ARBA" id="ARBA00022842"/>
    </source>
</evidence>
<dbReference type="GO" id="GO:0000166">
    <property type="term" value="F:nucleotide binding"/>
    <property type="evidence" value="ECO:0007669"/>
    <property type="project" value="UniProtKB-KW"/>
</dbReference>
<dbReference type="InterPro" id="IPR027417">
    <property type="entry name" value="P-loop_NTPase"/>
</dbReference>
<keyword evidence="3" id="KW-0547">Nucleotide-binding</keyword>
<keyword evidence="5" id="KW-0460">Magnesium</keyword>
<gene>
    <name evidence="6" type="ORF">LCGC14_0413850</name>
</gene>
<dbReference type="GO" id="GO:0005737">
    <property type="term" value="C:cytoplasm"/>
    <property type="evidence" value="ECO:0007669"/>
    <property type="project" value="TreeGrafter"/>
</dbReference>
<protein>
    <recommendedName>
        <fullName evidence="7">Adenylosuccinate synthetase</fullName>
    </recommendedName>
</protein>
<dbReference type="GO" id="GO:0046040">
    <property type="term" value="P:IMP metabolic process"/>
    <property type="evidence" value="ECO:0007669"/>
    <property type="project" value="TreeGrafter"/>
</dbReference>
<name>A0A0F9SYT9_9ZZZZ</name>
<dbReference type="EMBL" id="LAZR01000369">
    <property type="protein sequence ID" value="KKN72099.1"/>
    <property type="molecule type" value="Genomic_DNA"/>
</dbReference>
<keyword evidence="2" id="KW-0479">Metal-binding</keyword>
<keyword evidence="1" id="KW-0436">Ligase</keyword>
<proteinExistence type="predicted"/>
<dbReference type="Gene3D" id="3.40.440.10">
    <property type="entry name" value="Adenylosuccinate Synthetase, subunit A, domain 1"/>
    <property type="match status" value="2"/>
</dbReference>
<keyword evidence="4" id="KW-0658">Purine biosynthesis</keyword>
<dbReference type="GO" id="GO:0004019">
    <property type="term" value="F:adenylosuccinate synthase activity"/>
    <property type="evidence" value="ECO:0007669"/>
    <property type="project" value="InterPro"/>
</dbReference>
<dbReference type="Pfam" id="PF00709">
    <property type="entry name" value="Adenylsucc_synt"/>
    <property type="match status" value="2"/>
</dbReference>
<dbReference type="InterPro" id="IPR001114">
    <property type="entry name" value="Adenylosuccinate_synthetase"/>
</dbReference>